<accession>A0A0A0JIC1</accession>
<proteinExistence type="predicted"/>
<dbReference type="OrthoDB" id="4869990at2"/>
<dbReference type="eggNOG" id="ENOG503245S">
    <property type="taxonomic scope" value="Bacteria"/>
</dbReference>
<dbReference type="RefSeq" id="WP_035905743.1">
    <property type="nucleotide sequence ID" value="NZ_AVPK01000007.1"/>
</dbReference>
<organism evidence="2 3">
    <name type="scientific">Knoellia subterranea KCTC 19937</name>
    <dbReference type="NCBI Taxonomy" id="1385521"/>
    <lineage>
        <taxon>Bacteria</taxon>
        <taxon>Bacillati</taxon>
        <taxon>Actinomycetota</taxon>
        <taxon>Actinomycetes</taxon>
        <taxon>Micrococcales</taxon>
        <taxon>Intrasporangiaceae</taxon>
        <taxon>Knoellia</taxon>
    </lineage>
</organism>
<evidence type="ECO:0000313" key="3">
    <source>
        <dbReference type="Proteomes" id="UP000030011"/>
    </source>
</evidence>
<evidence type="ECO:0000256" key="1">
    <source>
        <dbReference type="SAM" id="Phobius"/>
    </source>
</evidence>
<dbReference type="STRING" id="1385521.N803_15760"/>
<dbReference type="AlphaFoldDB" id="A0A0A0JIC1"/>
<keyword evidence="1" id="KW-1133">Transmembrane helix</keyword>
<protein>
    <submittedName>
        <fullName evidence="2">Uncharacterized protein</fullName>
    </submittedName>
</protein>
<feature type="transmembrane region" description="Helical" evidence="1">
    <location>
        <begin position="29"/>
        <end position="47"/>
    </location>
</feature>
<evidence type="ECO:0000313" key="2">
    <source>
        <dbReference type="EMBL" id="KGN36868.1"/>
    </source>
</evidence>
<keyword evidence="1" id="KW-0812">Transmembrane</keyword>
<dbReference type="Proteomes" id="UP000030011">
    <property type="component" value="Unassembled WGS sequence"/>
</dbReference>
<name>A0A0A0JIC1_9MICO</name>
<keyword evidence="3" id="KW-1185">Reference proteome</keyword>
<reference evidence="2 3" key="1">
    <citation type="submission" date="2013-08" db="EMBL/GenBank/DDBJ databases">
        <title>The genome sequence of Knoellia subterranea.</title>
        <authorList>
            <person name="Zhu W."/>
            <person name="Wang G."/>
        </authorList>
    </citation>
    <scope>NUCLEOTIDE SEQUENCE [LARGE SCALE GENOMIC DNA]</scope>
    <source>
        <strain evidence="2 3">KCTC 19937</strain>
    </source>
</reference>
<gene>
    <name evidence="2" type="ORF">N803_15760</name>
</gene>
<dbReference type="EMBL" id="AVPK01000007">
    <property type="protein sequence ID" value="KGN36868.1"/>
    <property type="molecule type" value="Genomic_DNA"/>
</dbReference>
<comment type="caution">
    <text evidence="2">The sequence shown here is derived from an EMBL/GenBank/DDBJ whole genome shotgun (WGS) entry which is preliminary data.</text>
</comment>
<feature type="transmembrane region" description="Helical" evidence="1">
    <location>
        <begin position="5"/>
        <end position="23"/>
    </location>
</feature>
<sequence>MHQRYLNIAWILTAVLVVWAIIAGNVDSIPSWTIAIPAVLTGFWWAFGKGFLGDGSDGNGDRQS</sequence>
<keyword evidence="1" id="KW-0472">Membrane</keyword>